<feature type="compositionally biased region" description="Polar residues" evidence="1">
    <location>
        <begin position="1281"/>
        <end position="1292"/>
    </location>
</feature>
<dbReference type="OrthoDB" id="10063781at2759"/>
<dbReference type="KEGG" id="spu:115923864"/>
<dbReference type="FunFam" id="3.30.420.10:FF:000063">
    <property type="entry name" value="Retrovirus-related Pol polyprotein from transposon 297-like Protein"/>
    <property type="match status" value="1"/>
</dbReference>
<evidence type="ECO:0000259" key="2">
    <source>
        <dbReference type="PROSITE" id="PS50878"/>
    </source>
</evidence>
<proteinExistence type="predicted"/>
<dbReference type="Proteomes" id="UP000007110">
    <property type="component" value="Unassembled WGS sequence"/>
</dbReference>
<feature type="domain" description="Integrase catalytic" evidence="3">
    <location>
        <begin position="987"/>
        <end position="1162"/>
    </location>
</feature>
<dbReference type="FunFam" id="3.30.70.270:FF:000026">
    <property type="entry name" value="Transposon Ty3-G Gag-Pol polyprotein"/>
    <property type="match status" value="1"/>
</dbReference>
<dbReference type="Pfam" id="PF00665">
    <property type="entry name" value="rve"/>
    <property type="match status" value="1"/>
</dbReference>
<dbReference type="Gene3D" id="3.30.420.10">
    <property type="entry name" value="Ribonuclease H-like superfamily/Ribonuclease H"/>
    <property type="match status" value="1"/>
</dbReference>
<name>A0A7M7NSM6_STRPU</name>
<dbReference type="Pfam" id="PF17919">
    <property type="entry name" value="RT_RNaseH_2"/>
    <property type="match status" value="1"/>
</dbReference>
<reference evidence="4" key="2">
    <citation type="submission" date="2021-01" db="UniProtKB">
        <authorList>
            <consortium name="EnsemblMetazoa"/>
        </authorList>
    </citation>
    <scope>IDENTIFICATION</scope>
</reference>
<dbReference type="InterPro" id="IPR000477">
    <property type="entry name" value="RT_dom"/>
</dbReference>
<dbReference type="OMA" id="ASYTEHE"/>
<dbReference type="InterPro" id="IPR012337">
    <property type="entry name" value="RNaseH-like_sf"/>
</dbReference>
<dbReference type="FunFam" id="3.10.10.10:FF:000027">
    <property type="match status" value="1"/>
</dbReference>
<organism evidence="4 5">
    <name type="scientific">Strongylocentrotus purpuratus</name>
    <name type="common">Purple sea urchin</name>
    <dbReference type="NCBI Taxonomy" id="7668"/>
    <lineage>
        <taxon>Eukaryota</taxon>
        <taxon>Metazoa</taxon>
        <taxon>Echinodermata</taxon>
        <taxon>Eleutherozoa</taxon>
        <taxon>Echinozoa</taxon>
        <taxon>Echinoidea</taxon>
        <taxon>Euechinoidea</taxon>
        <taxon>Echinacea</taxon>
        <taxon>Camarodonta</taxon>
        <taxon>Echinidea</taxon>
        <taxon>Strongylocentrotidae</taxon>
        <taxon>Strongylocentrotus</taxon>
    </lineage>
</organism>
<dbReference type="PROSITE" id="PS50994">
    <property type="entry name" value="INTEGRASE"/>
    <property type="match status" value="1"/>
</dbReference>
<dbReference type="FunFam" id="3.30.70.270:FF:000179">
    <property type="match status" value="1"/>
</dbReference>
<dbReference type="CDD" id="cd01647">
    <property type="entry name" value="RT_LTR"/>
    <property type="match status" value="1"/>
</dbReference>
<dbReference type="Gene3D" id="3.30.70.270">
    <property type="match status" value="2"/>
</dbReference>
<evidence type="ECO:0000259" key="3">
    <source>
        <dbReference type="PROSITE" id="PS50994"/>
    </source>
</evidence>
<evidence type="ECO:0008006" key="6">
    <source>
        <dbReference type="Google" id="ProtNLM"/>
    </source>
</evidence>
<evidence type="ECO:0000313" key="4">
    <source>
        <dbReference type="EnsemblMetazoa" id="XP_030841114"/>
    </source>
</evidence>
<dbReference type="SUPFAM" id="SSF53098">
    <property type="entry name" value="Ribonuclease H-like"/>
    <property type="match status" value="1"/>
</dbReference>
<dbReference type="InParanoid" id="A0A7M7NSM6"/>
<dbReference type="InterPro" id="IPR036397">
    <property type="entry name" value="RNaseH_sf"/>
</dbReference>
<dbReference type="SUPFAM" id="SSF56672">
    <property type="entry name" value="DNA/RNA polymerases"/>
    <property type="match status" value="1"/>
</dbReference>
<dbReference type="Gene3D" id="1.10.340.70">
    <property type="match status" value="1"/>
</dbReference>
<dbReference type="InterPro" id="IPR050951">
    <property type="entry name" value="Retrovirus_Pol_polyprotein"/>
</dbReference>
<dbReference type="GeneID" id="115923864"/>
<dbReference type="FunFam" id="1.10.340.70:FF:000003">
    <property type="entry name" value="Protein CBG25708"/>
    <property type="match status" value="1"/>
</dbReference>
<keyword evidence="5" id="KW-1185">Reference proteome</keyword>
<dbReference type="InterPro" id="IPR041577">
    <property type="entry name" value="RT_RNaseH_2"/>
</dbReference>
<dbReference type="RefSeq" id="XP_030841114.1">
    <property type="nucleotide sequence ID" value="XM_030985254.1"/>
</dbReference>
<feature type="region of interest" description="Disordered" evidence="1">
    <location>
        <begin position="1232"/>
        <end position="1256"/>
    </location>
</feature>
<feature type="domain" description="Reverse transcriptase" evidence="2">
    <location>
        <begin position="459"/>
        <end position="636"/>
    </location>
</feature>
<dbReference type="GO" id="GO:0003676">
    <property type="term" value="F:nucleic acid binding"/>
    <property type="evidence" value="ECO:0007669"/>
    <property type="project" value="InterPro"/>
</dbReference>
<dbReference type="GO" id="GO:0015074">
    <property type="term" value="P:DNA integration"/>
    <property type="evidence" value="ECO:0007669"/>
    <property type="project" value="InterPro"/>
</dbReference>
<evidence type="ECO:0000256" key="1">
    <source>
        <dbReference type="SAM" id="MobiDB-lite"/>
    </source>
</evidence>
<dbReference type="Gene3D" id="3.10.10.10">
    <property type="entry name" value="HIV Type 1 Reverse Transcriptase, subunit A, domain 1"/>
    <property type="match status" value="1"/>
</dbReference>
<dbReference type="EnsemblMetazoa" id="XM_030985254">
    <property type="protein sequence ID" value="XP_030841114"/>
    <property type="gene ID" value="LOC115923864"/>
</dbReference>
<evidence type="ECO:0000313" key="5">
    <source>
        <dbReference type="Proteomes" id="UP000007110"/>
    </source>
</evidence>
<dbReference type="FunFam" id="3.10.20.370:FF:000001">
    <property type="entry name" value="Retrovirus-related Pol polyprotein from transposon 17.6-like protein"/>
    <property type="match status" value="1"/>
</dbReference>
<dbReference type="PROSITE" id="PS50878">
    <property type="entry name" value="RT_POL"/>
    <property type="match status" value="1"/>
</dbReference>
<feature type="region of interest" description="Disordered" evidence="1">
    <location>
        <begin position="1269"/>
        <end position="1334"/>
    </location>
</feature>
<dbReference type="SUPFAM" id="SSF50630">
    <property type="entry name" value="Acid proteases"/>
    <property type="match status" value="1"/>
</dbReference>
<dbReference type="Pfam" id="PF17921">
    <property type="entry name" value="Integrase_H2C2"/>
    <property type="match status" value="1"/>
</dbReference>
<dbReference type="Pfam" id="PF00078">
    <property type="entry name" value="RVT_1"/>
    <property type="match status" value="1"/>
</dbReference>
<accession>A0A7M7NSM6</accession>
<protein>
    <recommendedName>
        <fullName evidence="6">Endonuclease</fullName>
    </recommendedName>
</protein>
<reference evidence="5" key="1">
    <citation type="submission" date="2015-02" db="EMBL/GenBank/DDBJ databases">
        <title>Genome sequencing for Strongylocentrotus purpuratus.</title>
        <authorList>
            <person name="Murali S."/>
            <person name="Liu Y."/>
            <person name="Vee V."/>
            <person name="English A."/>
            <person name="Wang M."/>
            <person name="Skinner E."/>
            <person name="Han Y."/>
            <person name="Muzny D.M."/>
            <person name="Worley K.C."/>
            <person name="Gibbs R.A."/>
        </authorList>
    </citation>
    <scope>NUCLEOTIDE SEQUENCE</scope>
</reference>
<dbReference type="InterPro" id="IPR043502">
    <property type="entry name" value="DNA/RNA_pol_sf"/>
</dbReference>
<dbReference type="InterPro" id="IPR021109">
    <property type="entry name" value="Peptidase_aspartic_dom_sf"/>
</dbReference>
<dbReference type="PANTHER" id="PTHR37984">
    <property type="entry name" value="PROTEIN CBG26694"/>
    <property type="match status" value="1"/>
</dbReference>
<dbReference type="InterPro" id="IPR043128">
    <property type="entry name" value="Rev_trsase/Diguanyl_cyclase"/>
</dbReference>
<dbReference type="InterPro" id="IPR001584">
    <property type="entry name" value="Integrase_cat-core"/>
</dbReference>
<dbReference type="InterPro" id="IPR041588">
    <property type="entry name" value="Integrase_H2C2"/>
</dbReference>
<dbReference type="PANTHER" id="PTHR37984:SF8">
    <property type="entry name" value="CCHC-TYPE DOMAIN-CONTAINING PROTEIN"/>
    <property type="match status" value="1"/>
</dbReference>
<sequence length="1334" mass="151419">MASNDKPSMNWSALDLLKEWRRFKQHCEFTFKGPLAGKSEVEKVNYLMTYIGDKGREIYQIFDWQPSGEGANGQRIPAEDETLKGVYGKYEEYVKPKRNQIRATVNFNRRKQEEGEKFDNFVTDLKILIKDCDYQEEDRMLRDAIVLRSLHPSVREKCLDEGDSLTLQKAIHVGQNHELSQDSIKMIQLGEVNAISRQARGQLQRRKAGPNKGYRQDNYAHKKEKCTRCGYSTDHEKCPAMGQTCNVCKRKNHFAAVCQRKQSAYRVEQRESAQESDESGSDDFAYEIGAVHQVGGGKAKDEWYETVNIQGKEVEGQIDTGAAQSIMPIQVFNTLQCSEKLEETRTKFASYTEHELRVIGSAVLPTRYKDACIEVKYYVVDAASKPVLLSGEASKMLKLIRRLHSIEEYPELLSLTGCLPGTYTLKIDPTVKPVIHAPRRQPKALAEKIVAKLKEMETDGHLTKVTEPTDWVNSMVTVVKGEKVRICLDPKDLNRAIRREHYRIPTVEEVVADMPEGAKVFSVLDAKSGFLQIKIDYESSLLTTFNTPVGRYRWLRLPFGIKSAPELFQRIMDEMLSDIEGARAVMDDILIAGKDLKSHDEILEKVVAKATECNLKLNFTKCHIRQSRVKYVGHLVTENGLAPDPDKVKAVAEMPRPESKEEVRRFLGFLQYLSKFIDKLSEVDEPLRQLTRKDVAFHWGPREEQSFNELKRHCTSTPVLAFYDGKKDLTIQCDASSYAVGGVLLQEGQPIAYTSRAMTPTEMRYAQIEKEMLAILHSCKKFHPYIFGRSITVQSDHKPLQSIFNKPLLSAPMRLQSMLLRLYAYDLDVHYVPGKDLVLGDTLSRANLPETEPDAPALLVNIIDHIAVAPDRYAEFQKCTANELNELHAIIMKGWPDTRMETPHSIREYWSIRDELAVTDGVIYKGMRIVVPPSMRNSMLAQIHGSHLGIVKCKKRAREALYWPSMSQHIERLVQDCAECNSYQNKQPAEPLKPTKLPDLPWAEVGSDLFEWEGSAYLLVVDYFSKFIEVDKMASTSSAAVIDRLKKQFARHGIPLKVRSDNGPQFSSQEFREFCTSYGIEHVTSSPRYPQANGEAERAVQTVKRMWRKCADRQLALLDYRTTPLASCDLSPAQLLMGRRPRNLLPTSKQLLKPKEVNMKAVKDSLDSKTAEAERYYNSRAGKVLTPLHPGDPVRMVPLPGTRKWLPATVIKKHDTPKSYLVECSGKLYRRNRRDLRKTTESANKPHNQPADKGVAPHLVIPALQSSTLPAASQPDPLVEQTKQTNPQTPVPNASIHAPDQTEADHAHKKTSSQHHYQTRSGRVSLPPKRLIMD</sequence>
<dbReference type="CDD" id="cd09274">
    <property type="entry name" value="RNase_HI_RT_Ty3"/>
    <property type="match status" value="1"/>
</dbReference>